<sequence>MLFLEATTRAEFHAAVSALSQAIATAGGWVVSHQFFAQARAVIGCECPGTALAGMAAALEAAGITLHPPEVGWPDDARDLRMQIALSFVAARADFRRAVPAFG</sequence>
<comment type="caution">
    <text evidence="1">The sequence shown here is derived from an EMBL/GenBank/DDBJ whole genome shotgun (WGS) entry which is preliminary data.</text>
</comment>
<gene>
    <name evidence="1" type="ORF">ACFSNB_09650</name>
</gene>
<accession>A0ABW5CBI2</accession>
<proteinExistence type="predicted"/>
<reference evidence="2" key="1">
    <citation type="journal article" date="2019" name="Int. J. Syst. Evol. Microbiol.">
        <title>The Global Catalogue of Microorganisms (GCM) 10K type strain sequencing project: providing services to taxonomists for standard genome sequencing and annotation.</title>
        <authorList>
            <consortium name="The Broad Institute Genomics Platform"/>
            <consortium name="The Broad Institute Genome Sequencing Center for Infectious Disease"/>
            <person name="Wu L."/>
            <person name="Ma J."/>
        </authorList>
    </citation>
    <scope>NUCLEOTIDE SEQUENCE [LARGE SCALE GENOMIC DNA]</scope>
    <source>
        <strain evidence="2">KCTC 15012</strain>
    </source>
</reference>
<dbReference type="EMBL" id="JBHUIY010000016">
    <property type="protein sequence ID" value="MFD2234071.1"/>
    <property type="molecule type" value="Genomic_DNA"/>
</dbReference>
<name>A0ABW5CBI2_9PROT</name>
<evidence type="ECO:0000313" key="1">
    <source>
        <dbReference type="EMBL" id="MFD2234071.1"/>
    </source>
</evidence>
<dbReference type="Proteomes" id="UP001597296">
    <property type="component" value="Unassembled WGS sequence"/>
</dbReference>
<keyword evidence="2" id="KW-1185">Reference proteome</keyword>
<evidence type="ECO:0000313" key="2">
    <source>
        <dbReference type="Proteomes" id="UP001597296"/>
    </source>
</evidence>
<protein>
    <submittedName>
        <fullName evidence="1">Uncharacterized protein</fullName>
    </submittedName>
</protein>
<dbReference type="RefSeq" id="WP_377315968.1">
    <property type="nucleotide sequence ID" value="NZ_JBHUIY010000016.1"/>
</dbReference>
<organism evidence="1 2">
    <name type="scientific">Phaeospirillum tilakii</name>
    <dbReference type="NCBI Taxonomy" id="741673"/>
    <lineage>
        <taxon>Bacteria</taxon>
        <taxon>Pseudomonadati</taxon>
        <taxon>Pseudomonadota</taxon>
        <taxon>Alphaproteobacteria</taxon>
        <taxon>Rhodospirillales</taxon>
        <taxon>Rhodospirillaceae</taxon>
        <taxon>Phaeospirillum</taxon>
    </lineage>
</organism>